<organism evidence="1">
    <name type="scientific">Ixodes ricinus</name>
    <name type="common">Common tick</name>
    <name type="synonym">Acarus ricinus</name>
    <dbReference type="NCBI Taxonomy" id="34613"/>
    <lineage>
        <taxon>Eukaryota</taxon>
        <taxon>Metazoa</taxon>
        <taxon>Ecdysozoa</taxon>
        <taxon>Arthropoda</taxon>
        <taxon>Chelicerata</taxon>
        <taxon>Arachnida</taxon>
        <taxon>Acari</taxon>
        <taxon>Parasitiformes</taxon>
        <taxon>Ixodida</taxon>
        <taxon>Ixodoidea</taxon>
        <taxon>Ixodidae</taxon>
        <taxon>Ixodinae</taxon>
        <taxon>Ixodes</taxon>
    </lineage>
</organism>
<sequence>MRSNFSLRNSSTLSVFHLRMLSSSAMFPLSSKSFSTGSEPRTYLICSPLKSLGLSLLTKAWTCGNLPSFHPQTSRIAPAYSFLVSNCASS</sequence>
<proteinExistence type="evidence at transcript level"/>
<accession>A0A0K8RE44</accession>
<protein>
    <submittedName>
        <fullName evidence="1">Putative 15 kDa selenoprotein</fullName>
    </submittedName>
</protein>
<dbReference type="AlphaFoldDB" id="A0A0K8RE44"/>
<evidence type="ECO:0000313" key="1">
    <source>
        <dbReference type="EMBL" id="JAA69356.1"/>
    </source>
</evidence>
<reference evidence="1" key="1">
    <citation type="submission" date="2012-12" db="EMBL/GenBank/DDBJ databases">
        <title>Identification and characterization of a phenylalanine ammonia-lyase gene family in Isatis indigotica Fort.</title>
        <authorList>
            <person name="Liu Q."/>
            <person name="Chen J."/>
            <person name="Zhou X."/>
            <person name="Di P."/>
            <person name="Xiao Y."/>
            <person name="Xuan H."/>
            <person name="Zhang L."/>
            <person name="Chen W."/>
        </authorList>
    </citation>
    <scope>NUCLEOTIDE SEQUENCE</scope>
    <source>
        <tissue evidence="1">Salivary gland</tissue>
    </source>
</reference>
<dbReference type="EMBL" id="GADI01004452">
    <property type="protein sequence ID" value="JAA69356.1"/>
    <property type="molecule type" value="mRNA"/>
</dbReference>
<name>A0A0K8RE44_IXORI</name>